<dbReference type="InterPro" id="IPR055264">
    <property type="entry name" value="BOD1/SHG1_dom"/>
</dbReference>
<feature type="domain" description="BOD1/SHG1" evidence="2">
    <location>
        <begin position="9"/>
        <end position="65"/>
    </location>
</feature>
<feature type="region of interest" description="Disordered" evidence="1">
    <location>
        <begin position="109"/>
        <end position="150"/>
    </location>
</feature>
<dbReference type="Proteomes" id="UP000886523">
    <property type="component" value="Unassembled WGS sequence"/>
</dbReference>
<evidence type="ECO:0000259" key="2">
    <source>
        <dbReference type="Pfam" id="PF05205"/>
    </source>
</evidence>
<dbReference type="Pfam" id="PF05205">
    <property type="entry name" value="COMPASS-Shg1"/>
    <property type="match status" value="1"/>
</dbReference>
<dbReference type="AlphaFoldDB" id="A0A9P6B8W3"/>
<gene>
    <name evidence="3" type="ORF">BS47DRAFT_298364</name>
</gene>
<keyword evidence="4" id="KW-1185">Reference proteome</keyword>
<evidence type="ECO:0000313" key="4">
    <source>
        <dbReference type="Proteomes" id="UP000886523"/>
    </source>
</evidence>
<comment type="caution">
    <text evidence="3">The sequence shown here is derived from an EMBL/GenBank/DDBJ whole genome shotgun (WGS) entry which is preliminary data.</text>
</comment>
<organism evidence="3 4">
    <name type="scientific">Hydnum rufescens UP504</name>
    <dbReference type="NCBI Taxonomy" id="1448309"/>
    <lineage>
        <taxon>Eukaryota</taxon>
        <taxon>Fungi</taxon>
        <taxon>Dikarya</taxon>
        <taxon>Basidiomycota</taxon>
        <taxon>Agaricomycotina</taxon>
        <taxon>Agaricomycetes</taxon>
        <taxon>Cantharellales</taxon>
        <taxon>Hydnaceae</taxon>
        <taxon>Hydnum</taxon>
    </lineage>
</organism>
<evidence type="ECO:0000313" key="3">
    <source>
        <dbReference type="EMBL" id="KAF9518416.1"/>
    </source>
</evidence>
<sequence>MPPKMTPKELVEEYKRSGKFDRLRREAMESFLASDHSATLTRRVDQIASDALQKVDHAHFVRQGQDALLGTIMNDLDRFPVVDRAMMAMSDSLKDDAFLRNIAHEVLNIINPPEPDKRDQTSPEPEANGVEPNHQTLANGNIHPDPFSIQNGVAIPVEGSATGVIDHTTGLIHGDADSMVFAHAPFTSQSQESLTPESAYDYDTNRPHDNGAKVSVPQQPLRSTVEDNVLIHRPPSSLLVRN</sequence>
<dbReference type="OrthoDB" id="5579731at2759"/>
<dbReference type="EMBL" id="MU128925">
    <property type="protein sequence ID" value="KAF9518416.1"/>
    <property type="molecule type" value="Genomic_DNA"/>
</dbReference>
<accession>A0A9P6B8W3</accession>
<evidence type="ECO:0000256" key="1">
    <source>
        <dbReference type="SAM" id="MobiDB-lite"/>
    </source>
</evidence>
<protein>
    <recommendedName>
        <fullName evidence="2">BOD1/SHG1 domain-containing protein</fullName>
    </recommendedName>
</protein>
<name>A0A9P6B8W3_9AGAM</name>
<reference evidence="3" key="1">
    <citation type="journal article" date="2020" name="Nat. Commun.">
        <title>Large-scale genome sequencing of mycorrhizal fungi provides insights into the early evolution of symbiotic traits.</title>
        <authorList>
            <person name="Miyauchi S."/>
            <person name="Kiss E."/>
            <person name="Kuo A."/>
            <person name="Drula E."/>
            <person name="Kohler A."/>
            <person name="Sanchez-Garcia M."/>
            <person name="Morin E."/>
            <person name="Andreopoulos B."/>
            <person name="Barry K.W."/>
            <person name="Bonito G."/>
            <person name="Buee M."/>
            <person name="Carver A."/>
            <person name="Chen C."/>
            <person name="Cichocki N."/>
            <person name="Clum A."/>
            <person name="Culley D."/>
            <person name="Crous P.W."/>
            <person name="Fauchery L."/>
            <person name="Girlanda M."/>
            <person name="Hayes R.D."/>
            <person name="Keri Z."/>
            <person name="LaButti K."/>
            <person name="Lipzen A."/>
            <person name="Lombard V."/>
            <person name="Magnuson J."/>
            <person name="Maillard F."/>
            <person name="Murat C."/>
            <person name="Nolan M."/>
            <person name="Ohm R.A."/>
            <person name="Pangilinan J."/>
            <person name="Pereira M.F."/>
            <person name="Perotto S."/>
            <person name="Peter M."/>
            <person name="Pfister S."/>
            <person name="Riley R."/>
            <person name="Sitrit Y."/>
            <person name="Stielow J.B."/>
            <person name="Szollosi G."/>
            <person name="Zifcakova L."/>
            <person name="Stursova M."/>
            <person name="Spatafora J.W."/>
            <person name="Tedersoo L."/>
            <person name="Vaario L.M."/>
            <person name="Yamada A."/>
            <person name="Yan M."/>
            <person name="Wang P."/>
            <person name="Xu J."/>
            <person name="Bruns T."/>
            <person name="Baldrian P."/>
            <person name="Vilgalys R."/>
            <person name="Dunand C."/>
            <person name="Henrissat B."/>
            <person name="Grigoriev I.V."/>
            <person name="Hibbett D."/>
            <person name="Nagy L.G."/>
            <person name="Martin F.M."/>
        </authorList>
    </citation>
    <scope>NUCLEOTIDE SEQUENCE</scope>
    <source>
        <strain evidence="3">UP504</strain>
    </source>
</reference>
<proteinExistence type="predicted"/>